<dbReference type="EMBL" id="MVIL01000003">
    <property type="protein sequence ID" value="ORB81744.1"/>
    <property type="molecule type" value="Genomic_DNA"/>
</dbReference>
<dbReference type="InterPro" id="IPR036844">
    <property type="entry name" value="Hint_dom_sf"/>
</dbReference>
<accession>A0ABX3TSC6</accession>
<dbReference type="Pfam" id="PF03837">
    <property type="entry name" value="RecT"/>
    <property type="match status" value="1"/>
</dbReference>
<name>A0ABX3TSC6_9MYCO</name>
<keyword evidence="2" id="KW-1185">Reference proteome</keyword>
<gene>
    <name evidence="1" type="ORF">BST46_01725</name>
</gene>
<dbReference type="SUPFAM" id="SSF51294">
    <property type="entry name" value="Hedgehog/intein (Hint) domain"/>
    <property type="match status" value="1"/>
</dbReference>
<comment type="caution">
    <text evidence="1">The sequence shown here is derived from an EMBL/GenBank/DDBJ whole genome shotgun (WGS) entry which is preliminary data.</text>
</comment>
<protein>
    <submittedName>
        <fullName evidence="1">Uncharacterized protein</fullName>
    </submittedName>
</protein>
<reference evidence="1 2" key="1">
    <citation type="submission" date="2017-02" db="EMBL/GenBank/DDBJ databases">
        <title>The new phylogeny of genus Mycobacterium.</title>
        <authorList>
            <person name="Tortoli E."/>
            <person name="Trovato A."/>
            <person name="Cirillo D.M."/>
        </authorList>
    </citation>
    <scope>NUCLEOTIDE SEQUENCE [LARGE SCALE GENOMIC DNA]</scope>
    <source>
        <strain evidence="1 2">CCUG 56329</strain>
    </source>
</reference>
<dbReference type="InterPro" id="IPR018330">
    <property type="entry name" value="RecT_fam"/>
</dbReference>
<dbReference type="RefSeq" id="WP_023870743.1">
    <property type="nucleotide sequence ID" value="NZ_MVIL01000003.1"/>
</dbReference>
<proteinExistence type="predicted"/>
<evidence type="ECO:0000313" key="1">
    <source>
        <dbReference type="EMBL" id="ORB81744.1"/>
    </source>
</evidence>
<dbReference type="Proteomes" id="UP000192847">
    <property type="component" value="Unassembled WGS sequence"/>
</dbReference>
<evidence type="ECO:0000313" key="2">
    <source>
        <dbReference type="Proteomes" id="UP000192847"/>
    </source>
</evidence>
<sequence length="650" mass="71454">MTNEIAIQAKTDLVIAPDQTEFTDVQLAALRQLGVEDAPPGDLQVFFHQAKRTGLDPFARQIYMIGRRTKVGNSYETRYTIQIGIDGYRLNARRAADRNGDELTVDGPYWAGDDGVWRDLWVDASKPPAAAKFTVFRNREAFTGVAMYHEYVQTYWNNDEKAHVPNSMWAKMPANQLAKCFSADTEVLTINGYRRFDQVGPHDLIMQVTDNGLSPVAATPFVQRYDGPMIAVHGGMLDFCVTPNHDMVTDYGKIEAGALHALATAKTAVRIPLTAPGRTDDHPGVSDDDLRLLGYVIADGCESRAAYTVAVSRRYKIDQLQRLNPTSITVQRTKGQEAVATARTIRTNFDKLVYRFNATRLAAWLLPGKQINTTQLANLSQRQARIVIDAWQEFDGHTDQRSRVRRLFTSREDHVAAAELLATAAGYSVNTPRKRVSDISERPGYILTISEPQPVPVVRRAGSARPQIMIEPTNSSGEVWCVTVPSGRIMVRRNGFGMVCGNCAEAAAYRRAYPDDFAGLVLEDAAQVIDPNGEPVKVMSTRPGGRGVDSLRARAEAAKNEGGTPNGAADDSIPALFAAAEVTEVADQFIVASAILGREVVNTDGLSDDDITRIHAQLIDWREAGQLDDKVRDALNEHDIKAEQAAGNSK</sequence>
<organism evidence="1 2">
    <name type="scientific">Mycobacterium timonense</name>
    <dbReference type="NCBI Taxonomy" id="701043"/>
    <lineage>
        <taxon>Bacteria</taxon>
        <taxon>Bacillati</taxon>
        <taxon>Actinomycetota</taxon>
        <taxon>Actinomycetes</taxon>
        <taxon>Mycobacteriales</taxon>
        <taxon>Mycobacteriaceae</taxon>
        <taxon>Mycobacterium</taxon>
        <taxon>Mycobacterium avium complex (MAC)</taxon>
    </lineage>
</organism>